<dbReference type="Gene3D" id="2.60.120.200">
    <property type="match status" value="1"/>
</dbReference>
<accession>A0A0F9G2F9</accession>
<dbReference type="SUPFAM" id="SSF49899">
    <property type="entry name" value="Concanavalin A-like lectins/glucanases"/>
    <property type="match status" value="1"/>
</dbReference>
<feature type="non-terminal residue" evidence="1">
    <location>
        <position position="1"/>
    </location>
</feature>
<organism evidence="1">
    <name type="scientific">marine sediment metagenome</name>
    <dbReference type="NCBI Taxonomy" id="412755"/>
    <lineage>
        <taxon>unclassified sequences</taxon>
        <taxon>metagenomes</taxon>
        <taxon>ecological metagenomes</taxon>
    </lineage>
</organism>
<dbReference type="Pfam" id="PF13385">
    <property type="entry name" value="Laminin_G_3"/>
    <property type="match status" value="1"/>
</dbReference>
<dbReference type="AlphaFoldDB" id="A0A0F9G2F9"/>
<protein>
    <recommendedName>
        <fullName evidence="2">LamG-like jellyroll fold domain-containing protein</fullName>
    </recommendedName>
</protein>
<dbReference type="EMBL" id="LAZR01019362">
    <property type="protein sequence ID" value="KKL92828.1"/>
    <property type="molecule type" value="Genomic_DNA"/>
</dbReference>
<evidence type="ECO:0008006" key="2">
    <source>
        <dbReference type="Google" id="ProtNLM"/>
    </source>
</evidence>
<name>A0A0F9G2F9_9ZZZZ</name>
<evidence type="ECO:0000313" key="1">
    <source>
        <dbReference type="EMBL" id="KKL92828.1"/>
    </source>
</evidence>
<sequence>YDVSPFRANANLSFAGPPTWDAGLGGLGLRFNGTTDYQDVGNLPHLGANLLGPLTLLAVVIPDDGTRGDIVTKWGVAGQRQYDLLQGVNAGKFAFFLTSSAASLKTSGPSTISIVAGQRYAVAGKYDGTFISVHVDGIRENDTNIGSLTLQEGTTTSTRIGSDSNTPLNAFAGIIEQAIISNRPWSDSEIYKWAQDPFGPFRMEDIAPWATVAAPGVSQAFRYPYHKSLRAALAG</sequence>
<proteinExistence type="predicted"/>
<gene>
    <name evidence="1" type="ORF">LCGC14_1880840</name>
</gene>
<dbReference type="InterPro" id="IPR013320">
    <property type="entry name" value="ConA-like_dom_sf"/>
</dbReference>
<reference evidence="1" key="1">
    <citation type="journal article" date="2015" name="Nature">
        <title>Complex archaea that bridge the gap between prokaryotes and eukaryotes.</title>
        <authorList>
            <person name="Spang A."/>
            <person name="Saw J.H."/>
            <person name="Jorgensen S.L."/>
            <person name="Zaremba-Niedzwiedzka K."/>
            <person name="Martijn J."/>
            <person name="Lind A.E."/>
            <person name="van Eijk R."/>
            <person name="Schleper C."/>
            <person name="Guy L."/>
            <person name="Ettema T.J."/>
        </authorList>
    </citation>
    <scope>NUCLEOTIDE SEQUENCE</scope>
</reference>
<comment type="caution">
    <text evidence="1">The sequence shown here is derived from an EMBL/GenBank/DDBJ whole genome shotgun (WGS) entry which is preliminary data.</text>
</comment>